<comment type="caution">
    <text evidence="1">The sequence shown here is derived from an EMBL/GenBank/DDBJ whole genome shotgun (WGS) entry which is preliminary data.</text>
</comment>
<protein>
    <submittedName>
        <fullName evidence="1">10145_t:CDS:1</fullName>
    </submittedName>
</protein>
<gene>
    <name evidence="1" type="ORF">ACOLOM_LOCUS4448</name>
</gene>
<name>A0ACA9LRR0_9GLOM</name>
<accession>A0ACA9LRR0</accession>
<organism evidence="1 2">
    <name type="scientific">Acaulospora colombiana</name>
    <dbReference type="NCBI Taxonomy" id="27376"/>
    <lineage>
        <taxon>Eukaryota</taxon>
        <taxon>Fungi</taxon>
        <taxon>Fungi incertae sedis</taxon>
        <taxon>Mucoromycota</taxon>
        <taxon>Glomeromycotina</taxon>
        <taxon>Glomeromycetes</taxon>
        <taxon>Diversisporales</taxon>
        <taxon>Acaulosporaceae</taxon>
        <taxon>Acaulospora</taxon>
    </lineage>
</organism>
<proteinExistence type="predicted"/>
<reference evidence="1" key="1">
    <citation type="submission" date="2021-06" db="EMBL/GenBank/DDBJ databases">
        <authorList>
            <person name="Kallberg Y."/>
            <person name="Tangrot J."/>
            <person name="Rosling A."/>
        </authorList>
    </citation>
    <scope>NUCLEOTIDE SEQUENCE</scope>
    <source>
        <strain evidence="1">CL356</strain>
    </source>
</reference>
<dbReference type="Proteomes" id="UP000789525">
    <property type="component" value="Unassembled WGS sequence"/>
</dbReference>
<evidence type="ECO:0000313" key="1">
    <source>
        <dbReference type="EMBL" id="CAG8540301.1"/>
    </source>
</evidence>
<sequence length="480" mass="53304">MMKPFPDRGDEEIVEPPNEKQSEINFLLEREKWIFKEHENQKELLRRSQISERKLHREQFYKRIDPEYMQSESFGISPFRSMVLCPAVKNIVSGIDLEKFEDMDDNICKSPRLTFHDLYRQFQKEEESIISRHRSQMTGLESYHNRVLIELQKQISRIAQPPDFQKLRKQKSSESGSSKNRSSASPMEIEESMNFPNNSASPTDPVNANQPKQNPGSSTFTPGDQSNNSISRSHSSSFTPAARALTSEMRAPDTVSSHLSVDASPFMTTPGDQQCDNNSTAKVANCRKLNVPTNLSTIRANVDASSNLSTTQAGVDASTTPPETQAMNVPNNLNLLNPEIINLLNMFGSNFSANNQQTTVLLSLIGGLLNAQQFMMSNQHGQHGNPMVNSSTLGNPLTNNSHGNPVLNNPLGNPLMNNSLGNLLMNNPLGNSSMNNPLGNPLMNNQPQVQMVNNNQYQNQPSDLSRAPILNQGGKVAGLE</sequence>
<feature type="non-terminal residue" evidence="1">
    <location>
        <position position="480"/>
    </location>
</feature>
<keyword evidence="2" id="KW-1185">Reference proteome</keyword>
<dbReference type="EMBL" id="CAJVPT010007317">
    <property type="protein sequence ID" value="CAG8540301.1"/>
    <property type="molecule type" value="Genomic_DNA"/>
</dbReference>
<evidence type="ECO:0000313" key="2">
    <source>
        <dbReference type="Proteomes" id="UP000789525"/>
    </source>
</evidence>